<dbReference type="PANTHER" id="PTHR32071:SF117">
    <property type="entry name" value="PTS-DEPENDENT DIHYDROXYACETONE KINASE OPERON REGULATORY PROTEIN-RELATED"/>
    <property type="match status" value="1"/>
</dbReference>
<keyword evidence="3" id="KW-0805">Transcription regulation</keyword>
<evidence type="ECO:0000256" key="5">
    <source>
        <dbReference type="ARBA" id="ARBA00023163"/>
    </source>
</evidence>
<dbReference type="Proteomes" id="UP000019140">
    <property type="component" value="Unassembled WGS sequence"/>
</dbReference>
<keyword evidence="8" id="KW-1185">Reference proteome</keyword>
<evidence type="ECO:0000313" key="7">
    <source>
        <dbReference type="EMBL" id="ETX04314.1"/>
    </source>
</evidence>
<dbReference type="InterPro" id="IPR009057">
    <property type="entry name" value="Homeodomain-like_sf"/>
</dbReference>
<keyword evidence="4" id="KW-0238">DNA-binding</keyword>
<keyword evidence="1" id="KW-0547">Nucleotide-binding</keyword>
<dbReference type="Gene3D" id="1.10.10.60">
    <property type="entry name" value="Homeodomain-like"/>
    <property type="match status" value="1"/>
</dbReference>
<name>W4M1W9_9BACT</name>
<sequence length="169" mass="19102">MRICGNRCKPAGFVRICINRLNVLSLNLPSLRERTEDIPLLATHFLRQYESHDGCTPLRLAADTLPKLMAYSWPGNVRELEAVIQRAAIMSVSPVLQPEDIDLPGSHQSSTSALDDFHAAKARAIEQFERAYLTHLLAAHEDNITRAAKHAGTTRRSMQRLMKKYDLQR</sequence>
<dbReference type="EMBL" id="AZHX01001247">
    <property type="protein sequence ID" value="ETX04314.1"/>
    <property type="molecule type" value="Genomic_DNA"/>
</dbReference>
<evidence type="ECO:0000256" key="4">
    <source>
        <dbReference type="ARBA" id="ARBA00023125"/>
    </source>
</evidence>
<dbReference type="InterPro" id="IPR027417">
    <property type="entry name" value="P-loop_NTPase"/>
</dbReference>
<keyword evidence="2" id="KW-0067">ATP-binding</keyword>
<evidence type="ECO:0000313" key="8">
    <source>
        <dbReference type="Proteomes" id="UP000019140"/>
    </source>
</evidence>
<dbReference type="Gene3D" id="1.10.8.60">
    <property type="match status" value="1"/>
</dbReference>
<dbReference type="InterPro" id="IPR025944">
    <property type="entry name" value="Sigma_54_int_dom_CS"/>
</dbReference>
<dbReference type="InterPro" id="IPR058031">
    <property type="entry name" value="AAA_lid_NorR"/>
</dbReference>
<dbReference type="GO" id="GO:0006355">
    <property type="term" value="P:regulation of DNA-templated transcription"/>
    <property type="evidence" value="ECO:0007669"/>
    <property type="project" value="InterPro"/>
</dbReference>
<dbReference type="InterPro" id="IPR002078">
    <property type="entry name" value="Sigma_54_int"/>
</dbReference>
<comment type="caution">
    <text evidence="7">The sequence shown here is derived from an EMBL/GenBank/DDBJ whole genome shotgun (WGS) entry which is preliminary data.</text>
</comment>
<evidence type="ECO:0000256" key="3">
    <source>
        <dbReference type="ARBA" id="ARBA00023015"/>
    </source>
</evidence>
<dbReference type="SUPFAM" id="SSF46689">
    <property type="entry name" value="Homeodomain-like"/>
    <property type="match status" value="1"/>
</dbReference>
<dbReference type="PROSITE" id="PS50045">
    <property type="entry name" value="SIGMA54_INTERACT_4"/>
    <property type="match status" value="1"/>
</dbReference>
<gene>
    <name evidence="7" type="ORF">ETSY2_29445</name>
</gene>
<dbReference type="Pfam" id="PF25601">
    <property type="entry name" value="AAA_lid_14"/>
    <property type="match status" value="1"/>
</dbReference>
<evidence type="ECO:0000256" key="2">
    <source>
        <dbReference type="ARBA" id="ARBA00022840"/>
    </source>
</evidence>
<dbReference type="PANTHER" id="PTHR32071">
    <property type="entry name" value="TRANSCRIPTIONAL REGULATORY PROTEIN"/>
    <property type="match status" value="1"/>
</dbReference>
<evidence type="ECO:0000259" key="6">
    <source>
        <dbReference type="PROSITE" id="PS50045"/>
    </source>
</evidence>
<dbReference type="PROSITE" id="PS00688">
    <property type="entry name" value="SIGMA54_INTERACT_3"/>
    <property type="match status" value="1"/>
</dbReference>
<dbReference type="Pfam" id="PF02954">
    <property type="entry name" value="HTH_8"/>
    <property type="match status" value="1"/>
</dbReference>
<dbReference type="InterPro" id="IPR002197">
    <property type="entry name" value="HTH_Fis"/>
</dbReference>
<dbReference type="HOGENOM" id="CLU_000445_0_7_7"/>
<reference evidence="7 8" key="1">
    <citation type="journal article" date="2014" name="Nature">
        <title>An environmental bacterial taxon with a large and distinct metabolic repertoire.</title>
        <authorList>
            <person name="Wilson M.C."/>
            <person name="Mori T."/>
            <person name="Ruckert C."/>
            <person name="Uria A.R."/>
            <person name="Helf M.J."/>
            <person name="Takada K."/>
            <person name="Gernert C."/>
            <person name="Steffens U.A."/>
            <person name="Heycke N."/>
            <person name="Schmitt S."/>
            <person name="Rinke C."/>
            <person name="Helfrich E.J."/>
            <person name="Brachmann A.O."/>
            <person name="Gurgui C."/>
            <person name="Wakimoto T."/>
            <person name="Kracht M."/>
            <person name="Crusemann M."/>
            <person name="Hentschel U."/>
            <person name="Abe I."/>
            <person name="Matsunaga S."/>
            <person name="Kalinowski J."/>
            <person name="Takeyama H."/>
            <person name="Piel J."/>
        </authorList>
    </citation>
    <scope>NUCLEOTIDE SEQUENCE [LARGE SCALE GENOMIC DNA]</scope>
    <source>
        <strain evidence="8">TSY2</strain>
    </source>
</reference>
<proteinExistence type="predicted"/>
<dbReference type="SUPFAM" id="SSF52540">
    <property type="entry name" value="P-loop containing nucleoside triphosphate hydrolases"/>
    <property type="match status" value="1"/>
</dbReference>
<dbReference type="GO" id="GO:0005524">
    <property type="term" value="F:ATP binding"/>
    <property type="evidence" value="ECO:0007669"/>
    <property type="project" value="UniProtKB-KW"/>
</dbReference>
<accession>W4M1W9</accession>
<keyword evidence="5" id="KW-0804">Transcription</keyword>
<feature type="domain" description="Sigma-54 factor interaction" evidence="6">
    <location>
        <begin position="20"/>
        <end position="89"/>
    </location>
</feature>
<dbReference type="GO" id="GO:0043565">
    <property type="term" value="F:sequence-specific DNA binding"/>
    <property type="evidence" value="ECO:0007669"/>
    <property type="project" value="InterPro"/>
</dbReference>
<protein>
    <recommendedName>
        <fullName evidence="6">Sigma-54 factor interaction domain-containing protein</fullName>
    </recommendedName>
</protein>
<organism evidence="7 8">
    <name type="scientific">Candidatus Entotheonella gemina</name>
    <dbReference type="NCBI Taxonomy" id="1429439"/>
    <lineage>
        <taxon>Bacteria</taxon>
        <taxon>Pseudomonadati</taxon>
        <taxon>Nitrospinota/Tectimicrobiota group</taxon>
        <taxon>Candidatus Tectimicrobiota</taxon>
        <taxon>Candidatus Entotheonellia</taxon>
        <taxon>Candidatus Entotheonellales</taxon>
        <taxon>Candidatus Entotheonellaceae</taxon>
        <taxon>Candidatus Entotheonella</taxon>
    </lineage>
</organism>
<evidence type="ECO:0000256" key="1">
    <source>
        <dbReference type="ARBA" id="ARBA00022741"/>
    </source>
</evidence>
<dbReference type="AlphaFoldDB" id="W4M1W9"/>